<evidence type="ECO:0000256" key="2">
    <source>
        <dbReference type="ARBA" id="ARBA00022722"/>
    </source>
</evidence>
<evidence type="ECO:0000313" key="5">
    <source>
        <dbReference type="EMBL" id="QDH81580.1"/>
    </source>
</evidence>
<dbReference type="Pfam" id="PF01934">
    <property type="entry name" value="HepT-like"/>
    <property type="match status" value="1"/>
</dbReference>
<dbReference type="GO" id="GO:0016787">
    <property type="term" value="F:hydrolase activity"/>
    <property type="evidence" value="ECO:0007669"/>
    <property type="project" value="UniProtKB-KW"/>
</dbReference>
<name>A0A514CP60_9BACT</name>
<dbReference type="EMBL" id="CP041253">
    <property type="protein sequence ID" value="QDH81580.1"/>
    <property type="molecule type" value="Genomic_DNA"/>
</dbReference>
<organism evidence="5 6">
    <name type="scientific">Echinicola soli</name>
    <dbReference type="NCBI Taxonomy" id="2591634"/>
    <lineage>
        <taxon>Bacteria</taxon>
        <taxon>Pseudomonadati</taxon>
        <taxon>Bacteroidota</taxon>
        <taxon>Cytophagia</taxon>
        <taxon>Cytophagales</taxon>
        <taxon>Cyclobacteriaceae</taxon>
        <taxon>Echinicola</taxon>
    </lineage>
</organism>
<dbReference type="RefSeq" id="WP_141616793.1">
    <property type="nucleotide sequence ID" value="NZ_CP041253.1"/>
</dbReference>
<keyword evidence="6" id="KW-1185">Reference proteome</keyword>
<accession>A0A514CP60</accession>
<gene>
    <name evidence="5" type="ORF">FKX85_13235</name>
</gene>
<dbReference type="AlphaFoldDB" id="A0A514CP60"/>
<keyword evidence="2" id="KW-0540">Nuclease</keyword>
<dbReference type="KEGG" id="echi:FKX85_13235"/>
<keyword evidence="1" id="KW-1277">Toxin-antitoxin system</keyword>
<dbReference type="GO" id="GO:0110001">
    <property type="term" value="C:toxin-antitoxin complex"/>
    <property type="evidence" value="ECO:0007669"/>
    <property type="project" value="InterPro"/>
</dbReference>
<comment type="similarity">
    <text evidence="4">Belongs to the HepT RNase toxin family.</text>
</comment>
<dbReference type="Gene3D" id="1.20.120.580">
    <property type="entry name" value="bsu32300-like"/>
    <property type="match status" value="1"/>
</dbReference>
<dbReference type="InterPro" id="IPR008201">
    <property type="entry name" value="HepT-like"/>
</dbReference>
<reference evidence="5 6" key="1">
    <citation type="submission" date="2019-06" db="EMBL/GenBank/DDBJ databases">
        <title>Echinicola alkalisoli sp. nov. isolated from saline soil.</title>
        <authorList>
            <person name="Sun J.-Q."/>
            <person name="Xu L."/>
        </authorList>
    </citation>
    <scope>NUCLEOTIDE SEQUENCE [LARGE SCALE GENOMIC DNA]</scope>
    <source>
        <strain evidence="5 6">LN3S3</strain>
    </source>
</reference>
<dbReference type="OrthoDB" id="955324at2"/>
<evidence type="ECO:0000313" key="6">
    <source>
        <dbReference type="Proteomes" id="UP000316614"/>
    </source>
</evidence>
<evidence type="ECO:0000256" key="1">
    <source>
        <dbReference type="ARBA" id="ARBA00022649"/>
    </source>
</evidence>
<evidence type="ECO:0000256" key="4">
    <source>
        <dbReference type="ARBA" id="ARBA00024207"/>
    </source>
</evidence>
<proteinExistence type="inferred from homology"/>
<dbReference type="Proteomes" id="UP000316614">
    <property type="component" value="Chromosome"/>
</dbReference>
<sequence>MSLRNCLVHSYDRIDDSIIWPTIKSHLKPLKHEAKTKLK</sequence>
<dbReference type="InterPro" id="IPR037038">
    <property type="entry name" value="HepT-like_sf"/>
</dbReference>
<protein>
    <submittedName>
        <fullName evidence="5">DUF86 domain-containing protein</fullName>
    </submittedName>
</protein>
<keyword evidence="3" id="KW-0378">Hydrolase</keyword>
<evidence type="ECO:0000256" key="3">
    <source>
        <dbReference type="ARBA" id="ARBA00022801"/>
    </source>
</evidence>
<dbReference type="GO" id="GO:0004540">
    <property type="term" value="F:RNA nuclease activity"/>
    <property type="evidence" value="ECO:0007669"/>
    <property type="project" value="InterPro"/>
</dbReference>